<feature type="compositionally biased region" description="Polar residues" evidence="5">
    <location>
        <begin position="465"/>
        <end position="481"/>
    </location>
</feature>
<comment type="subcellular location">
    <subcellularLocation>
        <location evidence="1">Cell junction</location>
        <location evidence="1">Adherens junction</location>
    </subcellularLocation>
    <subcellularLocation>
        <location evidence="4">Cell projection</location>
        <location evidence="4">Rhabdomere</location>
    </subcellularLocation>
</comment>
<dbReference type="PANTHER" id="PTHR23280">
    <property type="entry name" value="4.1 G PROTEIN"/>
    <property type="match status" value="1"/>
</dbReference>
<feature type="domain" description="FERM" evidence="7">
    <location>
        <begin position="21"/>
        <end position="302"/>
    </location>
</feature>
<dbReference type="GO" id="GO:0008092">
    <property type="term" value="F:cytoskeletal protein binding"/>
    <property type="evidence" value="ECO:0007669"/>
    <property type="project" value="InterPro"/>
</dbReference>
<gene>
    <name evidence="8" type="ORF">RDWZM_005801</name>
</gene>
<dbReference type="SMART" id="SM01196">
    <property type="entry name" value="FERM_C"/>
    <property type="match status" value="1"/>
</dbReference>
<dbReference type="SMART" id="SM00295">
    <property type="entry name" value="B41"/>
    <property type="match status" value="1"/>
</dbReference>
<dbReference type="InterPro" id="IPR018979">
    <property type="entry name" value="FERM_N"/>
</dbReference>
<keyword evidence="6" id="KW-1133">Transmembrane helix</keyword>
<dbReference type="SUPFAM" id="SSF47031">
    <property type="entry name" value="Second domain of FERM"/>
    <property type="match status" value="1"/>
</dbReference>
<feature type="compositionally biased region" description="Acidic residues" evidence="5">
    <location>
        <begin position="497"/>
        <end position="506"/>
    </location>
</feature>
<evidence type="ECO:0000256" key="1">
    <source>
        <dbReference type="ARBA" id="ARBA00004536"/>
    </source>
</evidence>
<evidence type="ECO:0000313" key="8">
    <source>
        <dbReference type="EMBL" id="KAJ6219989.1"/>
    </source>
</evidence>
<proteinExistence type="predicted"/>
<accession>A0A9Q0M6X8</accession>
<dbReference type="GO" id="GO:0048731">
    <property type="term" value="P:system development"/>
    <property type="evidence" value="ECO:0007669"/>
    <property type="project" value="UniProtKB-ARBA"/>
</dbReference>
<dbReference type="Proteomes" id="UP001142055">
    <property type="component" value="Chromosome 2"/>
</dbReference>
<dbReference type="Gene3D" id="2.30.29.30">
    <property type="entry name" value="Pleckstrin-homology domain (PH domain)/Phosphotyrosine-binding domain (PTB)"/>
    <property type="match status" value="1"/>
</dbReference>
<dbReference type="GO" id="GO:0009887">
    <property type="term" value="P:animal organ morphogenesis"/>
    <property type="evidence" value="ECO:0007669"/>
    <property type="project" value="UniProtKB-ARBA"/>
</dbReference>
<dbReference type="InterPro" id="IPR019748">
    <property type="entry name" value="FERM_central"/>
</dbReference>
<evidence type="ECO:0000313" key="9">
    <source>
        <dbReference type="Proteomes" id="UP001142055"/>
    </source>
</evidence>
<dbReference type="PROSITE" id="PS50057">
    <property type="entry name" value="FERM_3"/>
    <property type="match status" value="1"/>
</dbReference>
<reference evidence="8" key="1">
    <citation type="submission" date="2022-12" db="EMBL/GenBank/DDBJ databases">
        <title>Genome assemblies of Blomia tropicalis.</title>
        <authorList>
            <person name="Cui Y."/>
        </authorList>
    </citation>
    <scope>NUCLEOTIDE SEQUENCE</scope>
    <source>
        <tissue evidence="8">Adult mites</tissue>
    </source>
</reference>
<evidence type="ECO:0000256" key="4">
    <source>
        <dbReference type="ARBA" id="ARBA00043944"/>
    </source>
</evidence>
<keyword evidence="6" id="KW-0472">Membrane</keyword>
<dbReference type="PANTHER" id="PTHR23280:SF32">
    <property type="entry name" value="FI22325P1"/>
    <property type="match status" value="1"/>
</dbReference>
<evidence type="ECO:0000256" key="2">
    <source>
        <dbReference type="ARBA" id="ARBA00022025"/>
    </source>
</evidence>
<dbReference type="CDD" id="cd17102">
    <property type="entry name" value="FERM_F1_FRMD3"/>
    <property type="match status" value="1"/>
</dbReference>
<dbReference type="InterPro" id="IPR014352">
    <property type="entry name" value="FERM/acyl-CoA-bd_prot_sf"/>
</dbReference>
<dbReference type="GO" id="GO:0071944">
    <property type="term" value="C:cell periphery"/>
    <property type="evidence" value="ECO:0007669"/>
    <property type="project" value="UniProtKB-ARBA"/>
</dbReference>
<dbReference type="GO" id="GO:0031032">
    <property type="term" value="P:actomyosin structure organization"/>
    <property type="evidence" value="ECO:0007669"/>
    <property type="project" value="TreeGrafter"/>
</dbReference>
<keyword evidence="6" id="KW-0812">Transmembrane</keyword>
<dbReference type="GO" id="GO:0005912">
    <property type="term" value="C:adherens junction"/>
    <property type="evidence" value="ECO:0007669"/>
    <property type="project" value="UniProtKB-SubCell"/>
</dbReference>
<dbReference type="CDD" id="cd14473">
    <property type="entry name" value="FERM_B-lobe"/>
    <property type="match status" value="1"/>
</dbReference>
<name>A0A9Q0M6X8_BLOTA</name>
<dbReference type="InterPro" id="IPR018980">
    <property type="entry name" value="FERM_PH-like_C"/>
</dbReference>
<dbReference type="FunFam" id="1.20.80.10:FF:000006">
    <property type="entry name" value="FERM domain-containing protein 5 isoform X1"/>
    <property type="match status" value="1"/>
</dbReference>
<protein>
    <recommendedName>
        <fullName evidence="2">Moesin/ezrin/radixin homolog 1</fullName>
    </recommendedName>
</protein>
<dbReference type="Pfam" id="PF00373">
    <property type="entry name" value="FERM_M"/>
    <property type="match status" value="1"/>
</dbReference>
<dbReference type="AlphaFoldDB" id="A0A9Q0M6X8"/>
<feature type="region of interest" description="Disordered" evidence="5">
    <location>
        <begin position="450"/>
        <end position="543"/>
    </location>
</feature>
<dbReference type="Pfam" id="PF09380">
    <property type="entry name" value="FERM_C"/>
    <property type="match status" value="1"/>
</dbReference>
<keyword evidence="9" id="KW-1185">Reference proteome</keyword>
<evidence type="ECO:0000259" key="7">
    <source>
        <dbReference type="PROSITE" id="PS50057"/>
    </source>
</evidence>
<dbReference type="SUPFAM" id="SSF50729">
    <property type="entry name" value="PH domain-like"/>
    <property type="match status" value="1"/>
</dbReference>
<evidence type="ECO:0000256" key="6">
    <source>
        <dbReference type="SAM" id="Phobius"/>
    </source>
</evidence>
<sequence>MAKILSLSRFGSKKDLSNQEFKCVIRLLDDEEVLQVDFQREHKGQFLLDYVFKTLNLLEKDYFGLRFVDPNNQRTWLDPTRSILKQVKGLNPIIFCFRIKFYPANPLQLKEELTRYYLYLQLRRDILNRRLYCLSSDATYLIACVIQSEMGDYDPDVHKGNYISDIKLIPNQNEEMEFEAIKVHQNELRNQTPAEAELRFLERAAKLDTYGIDPHPVKDQSKNPLFIGINFSGLIVFQGNRKLFHYKWSELQKITYEGRMFIIHYHSNGKKNLIGFKCPNMAACQNLWRGAVEQRYFFTMNSSLEIPTVTTGGGLFSKQCKLRYSGRVEREIIEDMKKVNSTGQSINRRHSINSNIPLTMRSIGRSNTAPLPNNESPDFSSSIYQDKNPYLNYSTVSEPHGPHSNMNSSIKVIESSDSVPALQNMSHNNPIVLEKFDEEEWETSINSSLPTEFDLRPDLTPTGDEPNTISFETPIVRSSPSTRHHNNNNSPLTTETTTDDDSDETLEQVSEIVDQTPSTIQPKREIGGKLKNSSDSNKRQATKRTMSLGKRMLAMVCTSILSAFLIVLILTCLLIIVLETETNVFNDIRKLPEMDLFNRDYYQPFKKNIIDIAQKNWKDLNLEKYLNDIKLKFQQTNK</sequence>
<comment type="caution">
    <text evidence="8">The sequence shown here is derived from an EMBL/GenBank/DDBJ whole genome shotgun (WGS) entry which is preliminary data.</text>
</comment>
<dbReference type="FunFam" id="3.10.20.90:FF:000002">
    <property type="entry name" value="Erythrocyte protein band 4.1-like 3"/>
    <property type="match status" value="1"/>
</dbReference>
<dbReference type="InterPro" id="IPR000798">
    <property type="entry name" value="Ez/rad/moesin-like"/>
</dbReference>
<dbReference type="InterPro" id="IPR035963">
    <property type="entry name" value="FERM_2"/>
</dbReference>
<dbReference type="InterPro" id="IPR019749">
    <property type="entry name" value="Band_41_domain"/>
</dbReference>
<dbReference type="SUPFAM" id="SSF54236">
    <property type="entry name" value="Ubiquitin-like"/>
    <property type="match status" value="1"/>
</dbReference>
<dbReference type="Gene3D" id="3.10.20.90">
    <property type="entry name" value="Phosphatidylinositol 3-kinase Catalytic Subunit, Chain A, domain 1"/>
    <property type="match status" value="1"/>
</dbReference>
<feature type="region of interest" description="Disordered" evidence="5">
    <location>
        <begin position="365"/>
        <end position="384"/>
    </location>
</feature>
<dbReference type="InterPro" id="IPR000299">
    <property type="entry name" value="FERM_domain"/>
</dbReference>
<dbReference type="PRINTS" id="PR00935">
    <property type="entry name" value="BAND41"/>
</dbReference>
<dbReference type="Gene3D" id="1.20.80.10">
    <property type="match status" value="1"/>
</dbReference>
<feature type="transmembrane region" description="Helical" evidence="6">
    <location>
        <begin position="553"/>
        <end position="578"/>
    </location>
</feature>
<organism evidence="8 9">
    <name type="scientific">Blomia tropicalis</name>
    <name type="common">Mite</name>
    <dbReference type="NCBI Taxonomy" id="40697"/>
    <lineage>
        <taxon>Eukaryota</taxon>
        <taxon>Metazoa</taxon>
        <taxon>Ecdysozoa</taxon>
        <taxon>Arthropoda</taxon>
        <taxon>Chelicerata</taxon>
        <taxon>Arachnida</taxon>
        <taxon>Acari</taxon>
        <taxon>Acariformes</taxon>
        <taxon>Sarcoptiformes</taxon>
        <taxon>Astigmata</taxon>
        <taxon>Glycyphagoidea</taxon>
        <taxon>Echimyopodidae</taxon>
        <taxon>Blomia</taxon>
    </lineage>
</organism>
<evidence type="ECO:0000256" key="3">
    <source>
        <dbReference type="ARBA" id="ARBA00022949"/>
    </source>
</evidence>
<evidence type="ECO:0000256" key="5">
    <source>
        <dbReference type="SAM" id="MobiDB-lite"/>
    </source>
</evidence>
<dbReference type="InterPro" id="IPR019747">
    <property type="entry name" value="FERM_CS"/>
</dbReference>
<dbReference type="OMA" id="KQCKLRY"/>
<dbReference type="GO" id="GO:0005856">
    <property type="term" value="C:cytoskeleton"/>
    <property type="evidence" value="ECO:0007669"/>
    <property type="project" value="TreeGrafter"/>
</dbReference>
<dbReference type="PRINTS" id="PR00661">
    <property type="entry name" value="ERMFAMILY"/>
</dbReference>
<dbReference type="InterPro" id="IPR029071">
    <property type="entry name" value="Ubiquitin-like_domsf"/>
</dbReference>
<dbReference type="InterPro" id="IPR011993">
    <property type="entry name" value="PH-like_dom_sf"/>
</dbReference>
<dbReference type="EMBL" id="JAPWDV010000002">
    <property type="protein sequence ID" value="KAJ6219989.1"/>
    <property type="molecule type" value="Genomic_DNA"/>
</dbReference>
<dbReference type="Pfam" id="PF09379">
    <property type="entry name" value="FERM_N"/>
    <property type="match status" value="1"/>
</dbReference>
<dbReference type="PROSITE" id="PS00660">
    <property type="entry name" value="FERM_1"/>
    <property type="match status" value="1"/>
</dbReference>
<keyword evidence="3" id="KW-0965">Cell junction</keyword>
<feature type="compositionally biased region" description="Low complexity" evidence="5">
    <location>
        <begin position="487"/>
        <end position="496"/>
    </location>
</feature>